<organism evidence="2 3">
    <name type="scientific">Gordonia phosphorivorans</name>
    <dbReference type="NCBI Taxonomy" id="1056982"/>
    <lineage>
        <taxon>Bacteria</taxon>
        <taxon>Bacillati</taxon>
        <taxon>Actinomycetota</taxon>
        <taxon>Actinomycetes</taxon>
        <taxon>Mycobacteriales</taxon>
        <taxon>Gordoniaceae</taxon>
        <taxon>Gordonia</taxon>
    </lineage>
</organism>
<feature type="region of interest" description="Disordered" evidence="1">
    <location>
        <begin position="90"/>
        <end position="111"/>
    </location>
</feature>
<dbReference type="SUPFAM" id="SSF82607">
    <property type="entry name" value="YbaB-like"/>
    <property type="match status" value="1"/>
</dbReference>
<dbReference type="Proteomes" id="UP001589783">
    <property type="component" value="Unassembled WGS sequence"/>
</dbReference>
<dbReference type="RefSeq" id="WP_382361243.1">
    <property type="nucleotide sequence ID" value="NZ_JBHLWV010000012.1"/>
</dbReference>
<evidence type="ECO:0000313" key="2">
    <source>
        <dbReference type="EMBL" id="MFC0314003.1"/>
    </source>
</evidence>
<evidence type="ECO:0000256" key="1">
    <source>
        <dbReference type="SAM" id="MobiDB-lite"/>
    </source>
</evidence>
<evidence type="ECO:0000313" key="3">
    <source>
        <dbReference type="Proteomes" id="UP001589783"/>
    </source>
</evidence>
<reference evidence="2 3" key="1">
    <citation type="submission" date="2024-09" db="EMBL/GenBank/DDBJ databases">
        <authorList>
            <person name="Sun Q."/>
            <person name="Mori K."/>
        </authorList>
    </citation>
    <scope>NUCLEOTIDE SEQUENCE [LARGE SCALE GENOMIC DNA]</scope>
    <source>
        <strain evidence="2 3">CCM 7957</strain>
    </source>
</reference>
<dbReference type="EMBL" id="JBHLWV010000012">
    <property type="protein sequence ID" value="MFC0314003.1"/>
    <property type="molecule type" value="Genomic_DNA"/>
</dbReference>
<gene>
    <name evidence="2" type="ORF">ACFFJD_03930</name>
</gene>
<dbReference type="InterPro" id="IPR036894">
    <property type="entry name" value="YbaB-like_sf"/>
</dbReference>
<dbReference type="Pfam" id="PF02575">
    <property type="entry name" value="YbaB_DNA_bd"/>
    <property type="match status" value="1"/>
</dbReference>
<protein>
    <submittedName>
        <fullName evidence="2">YbaB/EbfC family nucleoid-associated protein</fullName>
    </submittedName>
</protein>
<name>A0ABV6H561_9ACTN</name>
<keyword evidence="3" id="KW-1185">Reference proteome</keyword>
<dbReference type="Gene3D" id="3.30.1310.10">
    <property type="entry name" value="Nucleoid-associated protein YbaB-like domain"/>
    <property type="match status" value="1"/>
</dbReference>
<dbReference type="InterPro" id="IPR004401">
    <property type="entry name" value="YbaB/EbfC"/>
</dbReference>
<sequence length="111" mass="11601">MDAITARAAAQLAVLEQVRGDLEALSATASVDDGRVTVRLDYTGALAELRLAPGAGRGDAARLGELITTAAADADRALCAARDDLVREFTEQFDDTPDHEGTDDRSAASNL</sequence>
<proteinExistence type="predicted"/>
<comment type="caution">
    <text evidence="2">The sequence shown here is derived from an EMBL/GenBank/DDBJ whole genome shotgun (WGS) entry which is preliminary data.</text>
</comment>
<accession>A0ABV6H561</accession>